<keyword evidence="1" id="KW-0732">Signal</keyword>
<dbReference type="AlphaFoldDB" id="A0A4P8IVB7"/>
<dbReference type="SUPFAM" id="SSF52833">
    <property type="entry name" value="Thioredoxin-like"/>
    <property type="match status" value="1"/>
</dbReference>
<dbReference type="Proteomes" id="UP000298656">
    <property type="component" value="Chromosome 2"/>
</dbReference>
<dbReference type="Pfam" id="PF06764">
    <property type="entry name" value="DUF1223"/>
    <property type="match status" value="1"/>
</dbReference>
<dbReference type="PANTHER" id="PTHR36057:SF1">
    <property type="entry name" value="LIPOPROTEIN LIPID ATTACHMENT SITE-LIKE PROTEIN, PUTATIVE (DUF1223)-RELATED"/>
    <property type="match status" value="1"/>
</dbReference>
<feature type="signal peptide" evidence="1">
    <location>
        <begin position="1"/>
        <end position="31"/>
    </location>
</feature>
<reference evidence="2 3" key="1">
    <citation type="submission" date="2019-05" db="EMBL/GenBank/DDBJ databases">
        <title>Burkholderia sp. DHOD12, isolated from subtropical forest soil.</title>
        <authorList>
            <person name="Gao Z.-H."/>
            <person name="Qiu L.-H."/>
        </authorList>
    </citation>
    <scope>NUCLEOTIDE SEQUENCE [LARGE SCALE GENOMIC DNA]</scope>
    <source>
        <strain evidence="2 3">DHOD12</strain>
    </source>
</reference>
<sequence>MQLLANRSTGKRLARCCALFVTLAVSGLAQAATAICTAHSPAHRVALVELYSSEGCDDCPPADHWLSQWKAGGQSTGIVPLALHVDYWDGLGWKDRFANHAFTERQQRLANIASSPTVYTPEVFVSGKELRSWSDAASFASRVEAVDAEPAPADIELSLAPAQTSAPGNYDLDARFQSRVKEVGPLNAYVAVYENGLTSHVLAGENGGATLHHERVVRQWIGPVSLAGGAAHIRQVVAIGTPGAALPANQYGVAAFVESGNTGEVLQAADLTSCQ</sequence>
<feature type="chain" id="PRO_5020231806" evidence="1">
    <location>
        <begin position="32"/>
        <end position="275"/>
    </location>
</feature>
<keyword evidence="3" id="KW-1185">Reference proteome</keyword>
<dbReference type="EMBL" id="CP040078">
    <property type="protein sequence ID" value="QCP52157.1"/>
    <property type="molecule type" value="Genomic_DNA"/>
</dbReference>
<protein>
    <submittedName>
        <fullName evidence="2">DUF1223 domain-containing protein</fullName>
    </submittedName>
</protein>
<evidence type="ECO:0000256" key="1">
    <source>
        <dbReference type="SAM" id="SignalP"/>
    </source>
</evidence>
<organism evidence="2 3">
    <name type="scientific">Trinickia violacea</name>
    <dbReference type="NCBI Taxonomy" id="2571746"/>
    <lineage>
        <taxon>Bacteria</taxon>
        <taxon>Pseudomonadati</taxon>
        <taxon>Pseudomonadota</taxon>
        <taxon>Betaproteobacteria</taxon>
        <taxon>Burkholderiales</taxon>
        <taxon>Burkholderiaceae</taxon>
        <taxon>Trinickia</taxon>
    </lineage>
</organism>
<dbReference type="InterPro" id="IPR036249">
    <property type="entry name" value="Thioredoxin-like_sf"/>
</dbReference>
<dbReference type="OrthoDB" id="9808254at2"/>
<accession>A0A4P8IVB7</accession>
<evidence type="ECO:0000313" key="3">
    <source>
        <dbReference type="Proteomes" id="UP000298656"/>
    </source>
</evidence>
<evidence type="ECO:0000313" key="2">
    <source>
        <dbReference type="EMBL" id="QCP52157.1"/>
    </source>
</evidence>
<gene>
    <name evidence="2" type="ORF">FAZ95_23500</name>
</gene>
<dbReference type="RefSeq" id="WP_137334930.1">
    <property type="nucleotide sequence ID" value="NZ_CP040078.1"/>
</dbReference>
<dbReference type="InterPro" id="IPR010634">
    <property type="entry name" value="DUF1223"/>
</dbReference>
<dbReference type="PANTHER" id="PTHR36057">
    <property type="match status" value="1"/>
</dbReference>
<name>A0A4P8IVB7_9BURK</name>
<dbReference type="KEGG" id="tvl:FAZ95_23500"/>
<proteinExistence type="predicted"/>